<dbReference type="SUPFAM" id="SSF53335">
    <property type="entry name" value="S-adenosyl-L-methionine-dependent methyltransferases"/>
    <property type="match status" value="1"/>
</dbReference>
<dbReference type="GO" id="GO:0005737">
    <property type="term" value="C:cytoplasm"/>
    <property type="evidence" value="ECO:0007669"/>
    <property type="project" value="TreeGrafter"/>
</dbReference>
<dbReference type="InParanoid" id="A0A0G4GN10"/>
<feature type="compositionally biased region" description="Basic and acidic residues" evidence="1">
    <location>
        <begin position="300"/>
        <end position="309"/>
    </location>
</feature>
<dbReference type="PANTHER" id="PTHR13369">
    <property type="match status" value="1"/>
</dbReference>
<dbReference type="OMA" id="EATHIRM"/>
<evidence type="ECO:0000313" key="3">
    <source>
        <dbReference type="EMBL" id="CEM31585.1"/>
    </source>
</evidence>
<name>A0A0G4GN10_VITBC</name>
<dbReference type="AlphaFoldDB" id="A0A0G4GN10"/>
<feature type="region of interest" description="Disordered" evidence="1">
    <location>
        <begin position="268"/>
        <end position="309"/>
    </location>
</feature>
<dbReference type="EMBL" id="CDMY01000727">
    <property type="protein sequence ID" value="CEM31585.1"/>
    <property type="molecule type" value="Genomic_DNA"/>
</dbReference>
<gene>
    <name evidence="3" type="ORF">Vbra_10180</name>
</gene>
<feature type="domain" description="Methyltransferase" evidence="2">
    <location>
        <begin position="312"/>
        <end position="447"/>
    </location>
</feature>
<dbReference type="VEuPathDB" id="CryptoDB:Vbra_10180"/>
<dbReference type="InterPro" id="IPR029063">
    <property type="entry name" value="SAM-dependent_MTases_sf"/>
</dbReference>
<dbReference type="OrthoDB" id="371224at2759"/>
<evidence type="ECO:0000313" key="4">
    <source>
        <dbReference type="Proteomes" id="UP000041254"/>
    </source>
</evidence>
<accession>A0A0G4GN10</accession>
<evidence type="ECO:0000259" key="2">
    <source>
        <dbReference type="Pfam" id="PF13679"/>
    </source>
</evidence>
<proteinExistence type="predicted"/>
<dbReference type="Pfam" id="PF13679">
    <property type="entry name" value="Methyltransf_32"/>
    <property type="match status" value="1"/>
</dbReference>
<protein>
    <recommendedName>
        <fullName evidence="2">Methyltransferase domain-containing protein</fullName>
    </recommendedName>
</protein>
<evidence type="ECO:0000256" key="1">
    <source>
        <dbReference type="SAM" id="MobiDB-lite"/>
    </source>
</evidence>
<dbReference type="InterPro" id="IPR012340">
    <property type="entry name" value="NA-bd_OB-fold"/>
</dbReference>
<reference evidence="3 4" key="1">
    <citation type="submission" date="2014-11" db="EMBL/GenBank/DDBJ databases">
        <authorList>
            <person name="Zhu J."/>
            <person name="Qi W."/>
            <person name="Song R."/>
        </authorList>
    </citation>
    <scope>NUCLEOTIDE SEQUENCE [LARGE SCALE GENOMIC DNA]</scope>
</reference>
<dbReference type="PANTHER" id="PTHR13369:SF0">
    <property type="entry name" value="GLUTATHIONE S-TRANSFERASE C-TERMINAL DOMAIN-CONTAINING PROTEIN"/>
    <property type="match status" value="1"/>
</dbReference>
<dbReference type="InterPro" id="IPR025714">
    <property type="entry name" value="Methyltranfer_dom"/>
</dbReference>
<keyword evidence="4" id="KW-1185">Reference proteome</keyword>
<organism evidence="3 4">
    <name type="scientific">Vitrella brassicaformis (strain CCMP3155)</name>
    <dbReference type="NCBI Taxonomy" id="1169540"/>
    <lineage>
        <taxon>Eukaryota</taxon>
        <taxon>Sar</taxon>
        <taxon>Alveolata</taxon>
        <taxon>Colpodellida</taxon>
        <taxon>Vitrellaceae</taxon>
        <taxon>Vitrella</taxon>
    </lineage>
</organism>
<dbReference type="Proteomes" id="UP000041254">
    <property type="component" value="Unassembled WGS sequence"/>
</dbReference>
<dbReference type="Gene3D" id="3.40.50.150">
    <property type="entry name" value="Vaccinia Virus protein VP39"/>
    <property type="match status" value="1"/>
</dbReference>
<dbReference type="Gene3D" id="2.40.50.140">
    <property type="entry name" value="Nucleic acid-binding proteins"/>
    <property type="match status" value="1"/>
</dbReference>
<sequence length="535" mass="58878">MREDGLYDAFPSIPPSFIPSEPQVIVRVSVEGKVRTRRIHGKGRLTFLDVDIQHSRDAGKEEDGSGAEQGQDGQVIQVVLSRHGFVAEEGRPSFACWVSNLSPNTHALFIGQPMRTRTGQLSVEATHIRMIKVEPSFFAVDRLLADCRNGRFPRTWTAAALGIPASQLASLLPSAADGHEDHGNASARKQRVTRLARRLAGLPEVPIRPIKHDERDLALLEQLAPLRDKWPLEERTDIFSFDEGDTHGGLPCEVHPRVNLLRQLWRHNDSSDGGEGSGGAYGHQQTEEREENSSVGTADGQRERRLRYADEKKAPQVQWMVKRVQEWLRQHQSSAPRRPARLIDIGGGRGDLSLACAVAFPDVDVLMTEPHEPSRKAAMTGAQQLGVGNLSVYDMDLDAFAAHLKCLPCAPLTATLIIGLHACGGLSDGLIDLGLATGSSCLVCTCCFTAHQHLAARLCTHTEQLQTLARLAESPLREVSAKAMHTYNGLRLESMRARLSRERGRGAAVHQLRHLSFPACYSVKNMVIYMGVDMV</sequence>